<name>A0A078LG89_CITKO</name>
<protein>
    <submittedName>
        <fullName evidence="2">Uncharacterized protein</fullName>
    </submittedName>
</protein>
<organism evidence="2">
    <name type="scientific">Citrobacter koseri</name>
    <name type="common">Citrobacter diversus</name>
    <dbReference type="NCBI Taxonomy" id="545"/>
    <lineage>
        <taxon>Bacteria</taxon>
        <taxon>Pseudomonadati</taxon>
        <taxon>Pseudomonadota</taxon>
        <taxon>Gammaproteobacteria</taxon>
        <taxon>Enterobacterales</taxon>
        <taxon>Enterobacteriaceae</taxon>
        <taxon>Citrobacter</taxon>
    </lineage>
</organism>
<dbReference type="PATRIC" id="fig|545.12.peg.1010"/>
<feature type="transmembrane region" description="Helical" evidence="1">
    <location>
        <begin position="102"/>
        <end position="124"/>
    </location>
</feature>
<dbReference type="AlphaFoldDB" id="A0A078LG89"/>
<keyword evidence="1" id="KW-1133">Transmembrane helix</keyword>
<evidence type="ECO:0000256" key="1">
    <source>
        <dbReference type="SAM" id="Phobius"/>
    </source>
</evidence>
<reference evidence="2" key="1">
    <citation type="submission" date="2014-06" db="EMBL/GenBank/DDBJ databases">
        <authorList>
            <person name="Urmite Genomes Urmite Genomes"/>
        </authorList>
    </citation>
    <scope>NUCLEOTIDE SEQUENCE</scope>
</reference>
<dbReference type="EMBL" id="LK931336">
    <property type="protein sequence ID" value="CDZ82918.1"/>
    <property type="molecule type" value="Genomic_DNA"/>
</dbReference>
<evidence type="ECO:0000313" key="2">
    <source>
        <dbReference type="EMBL" id="CDZ82918.1"/>
    </source>
</evidence>
<keyword evidence="1" id="KW-0812">Transmembrane</keyword>
<feature type="transmembrane region" description="Helical" evidence="1">
    <location>
        <begin position="46"/>
        <end position="64"/>
    </location>
</feature>
<gene>
    <name evidence="2" type="ORF">BN1086_01013</name>
</gene>
<sequence length="149" mass="16817">MNEQANKILVELLQKAANGIDAAVSFSQAQIPDVVHQLLVWNMTHSLIMTVIAISTIPLVVWFVKRQCRKVEIGKFGNEGYSWDKGNPKYSPTMVWDSKGELSFLIAPGVAVLLFWGLWVIAIVTKMTWLKIWLAPKLYLLEYAASLIK</sequence>
<proteinExistence type="predicted"/>
<accession>A0A078LG89</accession>
<keyword evidence="1" id="KW-0472">Membrane</keyword>